<feature type="region of interest" description="Disordered" evidence="7">
    <location>
        <begin position="264"/>
        <end position="307"/>
    </location>
</feature>
<dbReference type="GO" id="GO:0001664">
    <property type="term" value="F:G protein-coupled receptor binding"/>
    <property type="evidence" value="ECO:0007669"/>
    <property type="project" value="TreeGrafter"/>
</dbReference>
<dbReference type="Proteomes" id="UP001194468">
    <property type="component" value="Unassembled WGS sequence"/>
</dbReference>
<dbReference type="PROSITE" id="PS51882">
    <property type="entry name" value="G_ALPHA"/>
    <property type="match status" value="1"/>
</dbReference>
<comment type="caution">
    <text evidence="8">The sequence shown here is derived from an EMBL/GenBank/DDBJ whole genome shotgun (WGS) entry which is preliminary data.</text>
</comment>
<evidence type="ECO:0000313" key="8">
    <source>
        <dbReference type="EMBL" id="KAF8435441.1"/>
    </source>
</evidence>
<name>A0AAD4GBK9_BOLED</name>
<feature type="region of interest" description="Disordered" evidence="7">
    <location>
        <begin position="124"/>
        <end position="163"/>
    </location>
</feature>
<evidence type="ECO:0000256" key="3">
    <source>
        <dbReference type="ARBA" id="ARBA00023134"/>
    </source>
</evidence>
<evidence type="ECO:0000256" key="2">
    <source>
        <dbReference type="ARBA" id="ARBA00022741"/>
    </source>
</evidence>
<feature type="compositionally biased region" description="Polar residues" evidence="7">
    <location>
        <begin position="134"/>
        <end position="145"/>
    </location>
</feature>
<evidence type="ECO:0000256" key="7">
    <source>
        <dbReference type="SAM" id="MobiDB-lite"/>
    </source>
</evidence>
<dbReference type="GO" id="GO:0005737">
    <property type="term" value="C:cytoplasm"/>
    <property type="evidence" value="ECO:0007669"/>
    <property type="project" value="TreeGrafter"/>
</dbReference>
<evidence type="ECO:0000256" key="4">
    <source>
        <dbReference type="ARBA" id="ARBA00023224"/>
    </source>
</evidence>
<organism evidence="8 9">
    <name type="scientific">Boletus edulis BED1</name>
    <dbReference type="NCBI Taxonomy" id="1328754"/>
    <lineage>
        <taxon>Eukaryota</taxon>
        <taxon>Fungi</taxon>
        <taxon>Dikarya</taxon>
        <taxon>Basidiomycota</taxon>
        <taxon>Agaricomycotina</taxon>
        <taxon>Agaricomycetes</taxon>
        <taxon>Agaricomycetidae</taxon>
        <taxon>Boletales</taxon>
        <taxon>Boletineae</taxon>
        <taxon>Boletaceae</taxon>
        <taxon>Boletoideae</taxon>
        <taxon>Boletus</taxon>
    </lineage>
</organism>
<feature type="compositionally biased region" description="Low complexity" evidence="7">
    <location>
        <begin position="149"/>
        <end position="163"/>
    </location>
</feature>
<dbReference type="Gene3D" id="3.40.50.300">
    <property type="entry name" value="P-loop containing nucleotide triphosphate hydrolases"/>
    <property type="match status" value="2"/>
</dbReference>
<keyword evidence="4" id="KW-0807">Transducer</keyword>
<evidence type="ECO:0000256" key="6">
    <source>
        <dbReference type="PIRSR" id="PIRSR601019-2"/>
    </source>
</evidence>
<keyword evidence="6" id="KW-0460">Magnesium</keyword>
<feature type="compositionally biased region" description="Polar residues" evidence="7">
    <location>
        <begin position="278"/>
        <end position="297"/>
    </location>
</feature>
<dbReference type="Pfam" id="PF00503">
    <property type="entry name" value="G-alpha"/>
    <property type="match status" value="2"/>
</dbReference>
<dbReference type="PANTHER" id="PTHR10218:SF360">
    <property type="entry name" value="GUANINE NUCLEOTIDE-BINDING PROTEIN SUBUNIT ALPHA HOMOLOG"/>
    <property type="match status" value="1"/>
</dbReference>
<dbReference type="GO" id="GO:0005525">
    <property type="term" value="F:GTP binding"/>
    <property type="evidence" value="ECO:0007669"/>
    <property type="project" value="UniProtKB-KW"/>
</dbReference>
<gene>
    <name evidence="8" type="ORF">L210DRAFT_3453115</name>
</gene>
<dbReference type="GO" id="GO:0031683">
    <property type="term" value="F:G-protein beta/gamma-subunit complex binding"/>
    <property type="evidence" value="ECO:0007669"/>
    <property type="project" value="InterPro"/>
</dbReference>
<keyword evidence="9" id="KW-1185">Reference proteome</keyword>
<dbReference type="FunFam" id="3.40.50.300:FF:000692">
    <property type="entry name" value="Guanine nucleotide-binding protein subunit alpha"/>
    <property type="match status" value="1"/>
</dbReference>
<dbReference type="AlphaFoldDB" id="A0AAD4GBK9"/>
<reference evidence="8" key="2">
    <citation type="journal article" date="2020" name="Nat. Commun.">
        <title>Large-scale genome sequencing of mycorrhizal fungi provides insights into the early evolution of symbiotic traits.</title>
        <authorList>
            <person name="Miyauchi S."/>
            <person name="Kiss E."/>
            <person name="Kuo A."/>
            <person name="Drula E."/>
            <person name="Kohler A."/>
            <person name="Sanchez-Garcia M."/>
            <person name="Morin E."/>
            <person name="Andreopoulos B."/>
            <person name="Barry K.W."/>
            <person name="Bonito G."/>
            <person name="Buee M."/>
            <person name="Carver A."/>
            <person name="Chen C."/>
            <person name="Cichocki N."/>
            <person name="Clum A."/>
            <person name="Culley D."/>
            <person name="Crous P.W."/>
            <person name="Fauchery L."/>
            <person name="Girlanda M."/>
            <person name="Hayes R.D."/>
            <person name="Keri Z."/>
            <person name="LaButti K."/>
            <person name="Lipzen A."/>
            <person name="Lombard V."/>
            <person name="Magnuson J."/>
            <person name="Maillard F."/>
            <person name="Murat C."/>
            <person name="Nolan M."/>
            <person name="Ohm R.A."/>
            <person name="Pangilinan J."/>
            <person name="Pereira M.F."/>
            <person name="Perotto S."/>
            <person name="Peter M."/>
            <person name="Pfister S."/>
            <person name="Riley R."/>
            <person name="Sitrit Y."/>
            <person name="Stielow J.B."/>
            <person name="Szollosi G."/>
            <person name="Zifcakova L."/>
            <person name="Stursova M."/>
            <person name="Spatafora J.W."/>
            <person name="Tedersoo L."/>
            <person name="Vaario L.M."/>
            <person name="Yamada A."/>
            <person name="Yan M."/>
            <person name="Wang P."/>
            <person name="Xu J."/>
            <person name="Bruns T."/>
            <person name="Baldrian P."/>
            <person name="Vilgalys R."/>
            <person name="Dunand C."/>
            <person name="Henrissat B."/>
            <person name="Grigoriev I.V."/>
            <person name="Hibbett D."/>
            <person name="Nagy L.G."/>
            <person name="Martin F.M."/>
        </authorList>
    </citation>
    <scope>NUCLEOTIDE SEQUENCE</scope>
    <source>
        <strain evidence="8">BED1</strain>
    </source>
</reference>
<evidence type="ECO:0000313" key="9">
    <source>
        <dbReference type="Proteomes" id="UP001194468"/>
    </source>
</evidence>
<dbReference type="GO" id="GO:0005834">
    <property type="term" value="C:heterotrimeric G-protein complex"/>
    <property type="evidence" value="ECO:0007669"/>
    <property type="project" value="TreeGrafter"/>
</dbReference>
<dbReference type="SMART" id="SM00275">
    <property type="entry name" value="G_alpha"/>
    <property type="match status" value="1"/>
</dbReference>
<dbReference type="SUPFAM" id="SSF52540">
    <property type="entry name" value="P-loop containing nucleoside triphosphate hydrolases"/>
    <property type="match status" value="1"/>
</dbReference>
<feature type="binding site" evidence="6">
    <location>
        <position position="370"/>
    </location>
    <ligand>
        <name>Mg(2+)</name>
        <dbReference type="ChEBI" id="CHEBI:18420"/>
    </ligand>
</feature>
<sequence>MITYSPRITDSDSWSAIFRPSANESAQEKQDRIARQQEAARVSKEIDDAIEKSRKQLEKRKSAVKILLLGQAESGKSTMLRNFQLAFCPTFFRRETPIWKIIIQLNLIGSVKRLLAIIEDELDTSSSRSNNRNDQPIASSSSRPATANRPSPSRHVSPSSSSSISRHISFDLKLDSTDPPLTQAHSALRLRLLPLLSVETNLARQLLPEFGGESPPLPSSTGWTKWASGTGDHSSHPLLSGHGEICVRAGGAWKSVLERVTGTLHNPSDIPEDDSPDHSLSQPIQPRSPSSAKFNPRSTRHHPCDPTPLLEALASDIHALWTDPAVRALLKRRGVQMEHSAGFFLNDVLRIGQPGWKPDIDDIVRARLRTFGVEEYRFSADNGSDWYIYDVGGSRGSRSQWVPYFDDVQAIIFLAPLVFNQMLDEDKMINRLEDSIGLWREVCGSSLLAHANIILFLNKMDILESTLKAGVQVKTFVPTYGSNPNNMEHVVRYFRDKFRAYHKRLSPKQRSFFCHGTSAIDTQATQVVLSGVREGILRGHLEKLSVI</sequence>
<dbReference type="SUPFAM" id="SSF47895">
    <property type="entry name" value="Transducin (alpha subunit), insertion domain"/>
    <property type="match status" value="1"/>
</dbReference>
<evidence type="ECO:0000256" key="1">
    <source>
        <dbReference type="ARBA" id="ARBA00022723"/>
    </source>
</evidence>
<dbReference type="GO" id="GO:0003924">
    <property type="term" value="F:GTPase activity"/>
    <property type="evidence" value="ECO:0007669"/>
    <property type="project" value="InterPro"/>
</dbReference>
<dbReference type="Gene3D" id="1.10.400.10">
    <property type="entry name" value="GI Alpha 1, domain 2-like"/>
    <property type="match status" value="1"/>
</dbReference>
<protein>
    <submittedName>
        <fullName evidence="8">G-protein alpha subunit</fullName>
    </submittedName>
</protein>
<dbReference type="InterPro" id="IPR027417">
    <property type="entry name" value="P-loop_NTPase"/>
</dbReference>
<dbReference type="InterPro" id="IPR011025">
    <property type="entry name" value="GproteinA_insert"/>
</dbReference>
<dbReference type="GO" id="GO:0007188">
    <property type="term" value="P:adenylate cyclase-modulating G protein-coupled receptor signaling pathway"/>
    <property type="evidence" value="ECO:0007669"/>
    <property type="project" value="TreeGrafter"/>
</dbReference>
<keyword evidence="1 6" id="KW-0479">Metal-binding</keyword>
<dbReference type="EMBL" id="WHUW01000025">
    <property type="protein sequence ID" value="KAF8435441.1"/>
    <property type="molecule type" value="Genomic_DNA"/>
</dbReference>
<feature type="binding site" evidence="5">
    <location>
        <begin position="458"/>
        <end position="461"/>
    </location>
    <ligand>
        <name>GTP</name>
        <dbReference type="ChEBI" id="CHEBI:37565"/>
    </ligand>
</feature>
<proteinExistence type="predicted"/>
<evidence type="ECO:0000256" key="5">
    <source>
        <dbReference type="PIRSR" id="PIRSR601019-1"/>
    </source>
</evidence>
<reference evidence="8" key="1">
    <citation type="submission" date="2019-10" db="EMBL/GenBank/DDBJ databases">
        <authorList>
            <consortium name="DOE Joint Genome Institute"/>
            <person name="Kuo A."/>
            <person name="Miyauchi S."/>
            <person name="Kiss E."/>
            <person name="Drula E."/>
            <person name="Kohler A."/>
            <person name="Sanchez-Garcia M."/>
            <person name="Andreopoulos B."/>
            <person name="Barry K.W."/>
            <person name="Bonito G."/>
            <person name="Buee M."/>
            <person name="Carver A."/>
            <person name="Chen C."/>
            <person name="Cichocki N."/>
            <person name="Clum A."/>
            <person name="Culley D."/>
            <person name="Crous P.W."/>
            <person name="Fauchery L."/>
            <person name="Girlanda M."/>
            <person name="Hayes R."/>
            <person name="Keri Z."/>
            <person name="LaButti K."/>
            <person name="Lipzen A."/>
            <person name="Lombard V."/>
            <person name="Magnuson J."/>
            <person name="Maillard F."/>
            <person name="Morin E."/>
            <person name="Murat C."/>
            <person name="Nolan M."/>
            <person name="Ohm R."/>
            <person name="Pangilinan J."/>
            <person name="Pereira M."/>
            <person name="Perotto S."/>
            <person name="Peter M."/>
            <person name="Riley R."/>
            <person name="Sitrit Y."/>
            <person name="Stielow B."/>
            <person name="Szollosi G."/>
            <person name="Zifcakova L."/>
            <person name="Stursova M."/>
            <person name="Spatafora J.W."/>
            <person name="Tedersoo L."/>
            <person name="Vaario L.-M."/>
            <person name="Yamada A."/>
            <person name="Yan M."/>
            <person name="Wang P."/>
            <person name="Xu J."/>
            <person name="Bruns T."/>
            <person name="Baldrian P."/>
            <person name="Vilgalys R."/>
            <person name="Henrissat B."/>
            <person name="Grigoriev I.V."/>
            <person name="Hibbett D."/>
            <person name="Nagy L.G."/>
            <person name="Martin F.M."/>
        </authorList>
    </citation>
    <scope>NUCLEOTIDE SEQUENCE</scope>
    <source>
        <strain evidence="8">BED1</strain>
    </source>
</reference>
<keyword evidence="3 5" id="KW-0342">GTP-binding</keyword>
<keyword evidence="2 5" id="KW-0547">Nucleotide-binding</keyword>
<dbReference type="InterPro" id="IPR001019">
    <property type="entry name" value="Gprotein_alpha_su"/>
</dbReference>
<feature type="region of interest" description="Disordered" evidence="7">
    <location>
        <begin position="209"/>
        <end position="235"/>
    </location>
</feature>
<dbReference type="PANTHER" id="PTHR10218">
    <property type="entry name" value="GTP-BINDING PROTEIN ALPHA SUBUNIT"/>
    <property type="match status" value="1"/>
</dbReference>
<dbReference type="GO" id="GO:0046872">
    <property type="term" value="F:metal ion binding"/>
    <property type="evidence" value="ECO:0007669"/>
    <property type="project" value="UniProtKB-KW"/>
</dbReference>
<dbReference type="PRINTS" id="PR00318">
    <property type="entry name" value="GPROTEINA"/>
</dbReference>
<accession>A0AAD4GBK9</accession>
<feature type="binding site" evidence="5">
    <location>
        <position position="519"/>
    </location>
    <ligand>
        <name>GTP</name>
        <dbReference type="ChEBI" id="CHEBI:37565"/>
    </ligand>
</feature>